<dbReference type="SUPFAM" id="SSF50118">
    <property type="entry name" value="Cell growth inhibitor/plasmid maintenance toxic component"/>
    <property type="match status" value="1"/>
</dbReference>
<gene>
    <name evidence="8" type="ORF">AWL63_02570</name>
</gene>
<comment type="similarity">
    <text evidence="1">Belongs to the CcdB toxin family.</text>
</comment>
<evidence type="ECO:0000256" key="5">
    <source>
        <dbReference type="ARBA" id="ARBA00023163"/>
    </source>
</evidence>
<evidence type="ECO:0000313" key="9">
    <source>
        <dbReference type="Proteomes" id="UP000094256"/>
    </source>
</evidence>
<proteinExistence type="inferred from homology"/>
<dbReference type="KEGG" id="span:AWL63_02570"/>
<evidence type="ECO:0000256" key="3">
    <source>
        <dbReference type="ARBA" id="ARBA00022491"/>
    </source>
</evidence>
<protein>
    <recommendedName>
        <fullName evidence="2">Toxin CcdB</fullName>
    </recommendedName>
    <alternativeName>
        <fullName evidence="7">Cytotoxic protein CcdB</fullName>
    </alternativeName>
    <alternativeName>
        <fullName evidence="6">Protein LetD</fullName>
    </alternativeName>
</protein>
<evidence type="ECO:0000313" key="8">
    <source>
        <dbReference type="EMBL" id="AOH83026.1"/>
    </source>
</evidence>
<dbReference type="Pfam" id="PF01845">
    <property type="entry name" value="CcdB"/>
    <property type="match status" value="1"/>
</dbReference>
<keyword evidence="9" id="KW-1185">Reference proteome</keyword>
<keyword evidence="5" id="KW-0804">Transcription</keyword>
<evidence type="ECO:0000256" key="4">
    <source>
        <dbReference type="ARBA" id="ARBA00023015"/>
    </source>
</evidence>
<organism evidence="8 9">
    <name type="scientific">Sphingomonas panacis</name>
    <dbReference type="NCBI Taxonomy" id="1560345"/>
    <lineage>
        <taxon>Bacteria</taxon>
        <taxon>Pseudomonadati</taxon>
        <taxon>Pseudomonadota</taxon>
        <taxon>Alphaproteobacteria</taxon>
        <taxon>Sphingomonadales</taxon>
        <taxon>Sphingomonadaceae</taxon>
        <taxon>Sphingomonas</taxon>
    </lineage>
</organism>
<dbReference type="STRING" id="1560345.AWL63_02570"/>
<evidence type="ECO:0000256" key="7">
    <source>
        <dbReference type="ARBA" id="ARBA00033135"/>
    </source>
</evidence>
<evidence type="ECO:0000256" key="2">
    <source>
        <dbReference type="ARBA" id="ARBA00015075"/>
    </source>
</evidence>
<sequence length="98" mass="10492">MAKFDVHRLADGTLVVDCQSDLVDVFDSRFVVPLVRPGSINVPIRRLMPAFDVAGEQRVMATPFASAMAKWALGPAIGSLAAHDLEISMALDVLISGI</sequence>
<name>A0A1B3Z6I4_9SPHN</name>
<evidence type="ECO:0000256" key="6">
    <source>
        <dbReference type="ARBA" id="ARBA00029628"/>
    </source>
</evidence>
<dbReference type="GO" id="GO:0008657">
    <property type="term" value="F:DNA topoisomerase type II (double strand cut, ATP-hydrolyzing) inhibitor activity"/>
    <property type="evidence" value="ECO:0007669"/>
    <property type="project" value="InterPro"/>
</dbReference>
<evidence type="ECO:0000256" key="1">
    <source>
        <dbReference type="ARBA" id="ARBA00005230"/>
    </source>
</evidence>
<dbReference type="GO" id="GO:0006276">
    <property type="term" value="P:plasmid maintenance"/>
    <property type="evidence" value="ECO:0007669"/>
    <property type="project" value="InterPro"/>
</dbReference>
<dbReference type="OrthoDB" id="9813510at2"/>
<accession>A0A1B3Z6I4</accession>
<dbReference type="AlphaFoldDB" id="A0A1B3Z6I4"/>
<dbReference type="InterPro" id="IPR002712">
    <property type="entry name" value="CcdB"/>
</dbReference>
<reference evidence="8 9" key="1">
    <citation type="submission" date="2016-01" db="EMBL/GenBank/DDBJ databases">
        <title>Complete genome and mega plasmid sequence of Sphingomonas panacis DCY99 elicits systemic resistance in rice to Xanthomonas oryzae.</title>
        <authorList>
            <person name="Kim Y.J."/>
            <person name="Yang D.C."/>
            <person name="Sing P."/>
        </authorList>
    </citation>
    <scope>NUCLEOTIDE SEQUENCE [LARGE SCALE GENOMIC DNA]</scope>
    <source>
        <strain evidence="8 9">DCY99</strain>
    </source>
</reference>
<keyword evidence="3" id="KW-0678">Repressor</keyword>
<dbReference type="Gene3D" id="2.30.30.110">
    <property type="match status" value="1"/>
</dbReference>
<dbReference type="EMBL" id="CP014168">
    <property type="protein sequence ID" value="AOH83026.1"/>
    <property type="molecule type" value="Genomic_DNA"/>
</dbReference>
<dbReference type="InterPro" id="IPR011067">
    <property type="entry name" value="Plasmid_toxin/cell-grow_inhib"/>
</dbReference>
<dbReference type="Proteomes" id="UP000094256">
    <property type="component" value="Chromosome"/>
</dbReference>
<keyword evidence="4" id="KW-0805">Transcription regulation</keyword>